<accession>A0ABS4JC55</accession>
<dbReference type="SUPFAM" id="SSF56784">
    <property type="entry name" value="HAD-like"/>
    <property type="match status" value="1"/>
</dbReference>
<protein>
    <submittedName>
        <fullName evidence="1">Phosphoglycolate phosphatase/pyrophosphatase PpaX</fullName>
        <ecNumber evidence="1">3.1.3.18</ecNumber>
        <ecNumber evidence="1">3.6.1.1</ecNumber>
    </submittedName>
</protein>
<dbReference type="EMBL" id="JAGGLB010000054">
    <property type="protein sequence ID" value="MBP1996671.1"/>
    <property type="molecule type" value="Genomic_DNA"/>
</dbReference>
<dbReference type="Proteomes" id="UP001519287">
    <property type="component" value="Unassembled WGS sequence"/>
</dbReference>
<reference evidence="1 2" key="1">
    <citation type="submission" date="2021-03" db="EMBL/GenBank/DDBJ databases">
        <title>Genomic Encyclopedia of Type Strains, Phase IV (KMG-IV): sequencing the most valuable type-strain genomes for metagenomic binning, comparative biology and taxonomic classification.</title>
        <authorList>
            <person name="Goeker M."/>
        </authorList>
    </citation>
    <scope>NUCLEOTIDE SEQUENCE [LARGE SCALE GENOMIC DNA]</scope>
    <source>
        <strain evidence="1 2">DSM 26048</strain>
    </source>
</reference>
<dbReference type="Pfam" id="PF13419">
    <property type="entry name" value="HAD_2"/>
    <property type="match status" value="1"/>
</dbReference>
<dbReference type="NCBIfam" id="TIGR01509">
    <property type="entry name" value="HAD-SF-IA-v3"/>
    <property type="match status" value="1"/>
</dbReference>
<sequence>MPTELVLFDFDGTLADTLPASFSAFKTVFKKYDDQDVTSDELVAMFGPTEDEIILNNFSNKEAVRRAVQEYYEMYSQGHNQTIEINAIIVLLQFLKERGMKIGVITGKSTRAYQISAEALNLTSYFDYVVTGNDVVHPKPHPEGVLKAIDYFGIKADKTVFLGDSNADILAGKAAGVQTFAVQWLSTFQSSVFDVKPDRTFNSTSEFIQLIEEEHDKRRNG</sequence>
<evidence type="ECO:0000313" key="2">
    <source>
        <dbReference type="Proteomes" id="UP001519287"/>
    </source>
</evidence>
<dbReference type="EC" id="3.6.1.1" evidence="1"/>
<dbReference type="InterPro" id="IPR023198">
    <property type="entry name" value="PGP-like_dom2"/>
</dbReference>
<dbReference type="PRINTS" id="PR00413">
    <property type="entry name" value="HADHALOGNASE"/>
</dbReference>
<dbReference type="SFLD" id="SFLDG01129">
    <property type="entry name" value="C1.5:_HAD__Beta-PGM__Phosphata"/>
    <property type="match status" value="1"/>
</dbReference>
<dbReference type="EC" id="3.1.3.18" evidence="1"/>
<name>A0ABS4JC55_9BACL</name>
<keyword evidence="1" id="KW-0378">Hydrolase</keyword>
<evidence type="ECO:0000313" key="1">
    <source>
        <dbReference type="EMBL" id="MBP1996671.1"/>
    </source>
</evidence>
<dbReference type="InterPro" id="IPR050155">
    <property type="entry name" value="HAD-like_hydrolase_sf"/>
</dbReference>
<dbReference type="InterPro" id="IPR041492">
    <property type="entry name" value="HAD_2"/>
</dbReference>
<dbReference type="SFLD" id="SFLDS00003">
    <property type="entry name" value="Haloacid_Dehalogenase"/>
    <property type="match status" value="1"/>
</dbReference>
<keyword evidence="2" id="KW-1185">Reference proteome</keyword>
<dbReference type="Gene3D" id="1.10.150.240">
    <property type="entry name" value="Putative phosphatase, domain 2"/>
    <property type="match status" value="1"/>
</dbReference>
<dbReference type="NCBIfam" id="TIGR01549">
    <property type="entry name" value="HAD-SF-IA-v1"/>
    <property type="match status" value="1"/>
</dbReference>
<comment type="caution">
    <text evidence="1">The sequence shown here is derived from an EMBL/GenBank/DDBJ whole genome shotgun (WGS) entry which is preliminary data.</text>
</comment>
<dbReference type="Gene3D" id="3.40.50.1000">
    <property type="entry name" value="HAD superfamily/HAD-like"/>
    <property type="match status" value="1"/>
</dbReference>
<dbReference type="GO" id="GO:0004427">
    <property type="term" value="F:inorganic diphosphate phosphatase activity"/>
    <property type="evidence" value="ECO:0007669"/>
    <property type="project" value="UniProtKB-EC"/>
</dbReference>
<dbReference type="InterPro" id="IPR036412">
    <property type="entry name" value="HAD-like_sf"/>
</dbReference>
<dbReference type="PANTHER" id="PTHR43434">
    <property type="entry name" value="PHOSPHOGLYCOLATE PHOSPHATASE"/>
    <property type="match status" value="1"/>
</dbReference>
<dbReference type="InterPro" id="IPR023214">
    <property type="entry name" value="HAD_sf"/>
</dbReference>
<dbReference type="InterPro" id="IPR006439">
    <property type="entry name" value="HAD-SF_hydro_IA"/>
</dbReference>
<dbReference type="GO" id="GO:0008967">
    <property type="term" value="F:phosphoglycolate phosphatase activity"/>
    <property type="evidence" value="ECO:0007669"/>
    <property type="project" value="UniProtKB-EC"/>
</dbReference>
<proteinExistence type="predicted"/>
<dbReference type="PANTHER" id="PTHR43434:SF1">
    <property type="entry name" value="PHOSPHOGLYCOLATE PHOSPHATASE"/>
    <property type="match status" value="1"/>
</dbReference>
<organism evidence="1 2">
    <name type="scientific">Paenibacillus eucommiae</name>
    <dbReference type="NCBI Taxonomy" id="1355755"/>
    <lineage>
        <taxon>Bacteria</taxon>
        <taxon>Bacillati</taxon>
        <taxon>Bacillota</taxon>
        <taxon>Bacilli</taxon>
        <taxon>Bacillales</taxon>
        <taxon>Paenibacillaceae</taxon>
        <taxon>Paenibacillus</taxon>
    </lineage>
</organism>
<dbReference type="SFLD" id="SFLDG01135">
    <property type="entry name" value="C1.5.6:_HAD__Beta-PGM__Phospha"/>
    <property type="match status" value="1"/>
</dbReference>
<dbReference type="RefSeq" id="WP_209979338.1">
    <property type="nucleotide sequence ID" value="NZ_JAGGLB010000054.1"/>
</dbReference>
<gene>
    <name evidence="1" type="ORF">J2Z66_008319</name>
</gene>